<feature type="signal peptide" evidence="1">
    <location>
        <begin position="1"/>
        <end position="26"/>
    </location>
</feature>
<keyword evidence="1" id="KW-0732">Signal</keyword>
<comment type="caution">
    <text evidence="2">The sequence shown here is derived from an EMBL/GenBank/DDBJ whole genome shotgun (WGS) entry which is preliminary data.</text>
</comment>
<proteinExistence type="predicted"/>
<evidence type="ECO:0000256" key="1">
    <source>
        <dbReference type="SAM" id="SignalP"/>
    </source>
</evidence>
<dbReference type="EMBL" id="JAGDFM010000036">
    <property type="protein sequence ID" value="KAG7390113.1"/>
    <property type="molecule type" value="Genomic_DNA"/>
</dbReference>
<sequence length="104" mass="11483">MQIALEADIFFLFVGALNVLQDSTRAEFPRGLEPDRALRRTLVGALGVKSIQVSDSFELVHARRDIRGEVPLYVFCAHVHALLRLASLHGNHVAKQGPVVEALQ</sequence>
<gene>
    <name evidence="2" type="ORF">PHYPSEUDO_008816</name>
</gene>
<evidence type="ECO:0000313" key="2">
    <source>
        <dbReference type="EMBL" id="KAG7390113.1"/>
    </source>
</evidence>
<dbReference type="Proteomes" id="UP000694044">
    <property type="component" value="Unassembled WGS sequence"/>
</dbReference>
<keyword evidence="3" id="KW-1185">Reference proteome</keyword>
<accession>A0A8T1WDL3</accession>
<reference evidence="2" key="1">
    <citation type="submission" date="2021-02" db="EMBL/GenBank/DDBJ databases">
        <authorList>
            <person name="Palmer J.M."/>
        </authorList>
    </citation>
    <scope>NUCLEOTIDE SEQUENCE</scope>
    <source>
        <strain evidence="2">SCRP734</strain>
    </source>
</reference>
<dbReference type="AlphaFoldDB" id="A0A8T1WDL3"/>
<organism evidence="2 3">
    <name type="scientific">Phytophthora pseudosyringae</name>
    <dbReference type="NCBI Taxonomy" id="221518"/>
    <lineage>
        <taxon>Eukaryota</taxon>
        <taxon>Sar</taxon>
        <taxon>Stramenopiles</taxon>
        <taxon>Oomycota</taxon>
        <taxon>Peronosporomycetes</taxon>
        <taxon>Peronosporales</taxon>
        <taxon>Peronosporaceae</taxon>
        <taxon>Phytophthora</taxon>
    </lineage>
</organism>
<evidence type="ECO:0000313" key="3">
    <source>
        <dbReference type="Proteomes" id="UP000694044"/>
    </source>
</evidence>
<name>A0A8T1WDL3_9STRA</name>
<protein>
    <submittedName>
        <fullName evidence="2">Uncharacterized protein</fullName>
    </submittedName>
</protein>
<feature type="chain" id="PRO_5035932313" evidence="1">
    <location>
        <begin position="27"/>
        <end position="104"/>
    </location>
</feature>